<reference evidence="2 3" key="1">
    <citation type="submission" date="2017-02" db="EMBL/GenBank/DDBJ databases">
        <title>The complete genomic sequence of a novel cold adapted crude oil-degrading bacterium Planococcus qaidamina Y42.</title>
        <authorList>
            <person name="Yang R."/>
        </authorList>
    </citation>
    <scope>NUCLEOTIDE SEQUENCE [LARGE SCALE GENOMIC DNA]</scope>
    <source>
        <strain evidence="2 3">Y42</strain>
    </source>
</reference>
<evidence type="ECO:0000313" key="2">
    <source>
        <dbReference type="EMBL" id="AQQ53732.1"/>
    </source>
</evidence>
<sequence length="63" mass="7075">MIALKAKRRAHQGRRKLGGPPADDERESIAPKPPGFPASLSARPEWSNFFESRADFGEELLRK</sequence>
<dbReference type="Proteomes" id="UP000188184">
    <property type="component" value="Chromosome"/>
</dbReference>
<protein>
    <submittedName>
        <fullName evidence="2">Uncharacterized protein</fullName>
    </submittedName>
</protein>
<proteinExistence type="predicted"/>
<feature type="compositionally biased region" description="Basic residues" evidence="1">
    <location>
        <begin position="1"/>
        <end position="17"/>
    </location>
</feature>
<dbReference type="EMBL" id="CP019640">
    <property type="protein sequence ID" value="AQQ53732.1"/>
    <property type="molecule type" value="Genomic_DNA"/>
</dbReference>
<accession>A0A1Q2L1H2</accession>
<feature type="region of interest" description="Disordered" evidence="1">
    <location>
        <begin position="1"/>
        <end position="42"/>
    </location>
</feature>
<evidence type="ECO:0000256" key="1">
    <source>
        <dbReference type="SAM" id="MobiDB-lite"/>
    </source>
</evidence>
<dbReference type="KEGG" id="pmar:B0X71_11985"/>
<gene>
    <name evidence="2" type="ORF">B0X71_11985</name>
</gene>
<name>A0A1Q2L1H2_9BACL</name>
<organism evidence="2 3">
    <name type="scientific">Planococcus lenghuensis</name>
    <dbReference type="NCBI Taxonomy" id="2213202"/>
    <lineage>
        <taxon>Bacteria</taxon>
        <taxon>Bacillati</taxon>
        <taxon>Bacillota</taxon>
        <taxon>Bacilli</taxon>
        <taxon>Bacillales</taxon>
        <taxon>Caryophanaceae</taxon>
        <taxon>Planococcus</taxon>
    </lineage>
</organism>
<dbReference type="AlphaFoldDB" id="A0A1Q2L1H2"/>
<keyword evidence="3" id="KW-1185">Reference proteome</keyword>
<evidence type="ECO:0000313" key="3">
    <source>
        <dbReference type="Proteomes" id="UP000188184"/>
    </source>
</evidence>